<dbReference type="PANTHER" id="PTHR43523">
    <property type="entry name" value="GLUCOSE-1-PHOSPHATE ADENYLYLTRANSFERASE-RELATED"/>
    <property type="match status" value="1"/>
</dbReference>
<dbReference type="EC" id="2.7.7.27" evidence="7"/>
<keyword evidence="8" id="KW-0150">Chloroplast</keyword>
<evidence type="ECO:0000256" key="8">
    <source>
        <dbReference type="ARBA" id="ARBA00022528"/>
    </source>
</evidence>
<dbReference type="InterPro" id="IPR011831">
    <property type="entry name" value="ADP-Glc_PPase"/>
</dbReference>
<dbReference type="PROSITE" id="PS00810">
    <property type="entry name" value="ADP_GLC_PYROPHOSPH_3"/>
    <property type="match status" value="1"/>
</dbReference>
<keyword evidence="10" id="KW-0808">Transferase</keyword>
<dbReference type="SUPFAM" id="SSF51161">
    <property type="entry name" value="Trimeric LpxA-like enzymes"/>
    <property type="match status" value="1"/>
</dbReference>
<evidence type="ECO:0000256" key="15">
    <source>
        <dbReference type="ARBA" id="ARBA00030645"/>
    </source>
</evidence>
<dbReference type="InterPro" id="IPR005835">
    <property type="entry name" value="NTP_transferase_dom"/>
</dbReference>
<evidence type="ECO:0000259" key="18">
    <source>
        <dbReference type="Pfam" id="PF00483"/>
    </source>
</evidence>
<protein>
    <recommendedName>
        <fullName evidence="7">glucose-1-phosphate adenylyltransferase</fullName>
        <ecNumber evidence="7">2.7.7.27</ecNumber>
    </recommendedName>
    <alternativeName>
        <fullName evidence="17">ADP-glucose pyrophosphorylase</fullName>
    </alternativeName>
    <alternativeName>
        <fullName evidence="16">ADP-glucose synthase</fullName>
    </alternativeName>
    <alternativeName>
        <fullName evidence="15">Alpha-D-glucose-1-phosphate adenyl transferase</fullName>
    </alternativeName>
</protein>
<organism evidence="19">
    <name type="scientific">Sesamum radiatum</name>
    <name type="common">Black benniseed</name>
    <dbReference type="NCBI Taxonomy" id="300843"/>
    <lineage>
        <taxon>Eukaryota</taxon>
        <taxon>Viridiplantae</taxon>
        <taxon>Streptophyta</taxon>
        <taxon>Embryophyta</taxon>
        <taxon>Tracheophyta</taxon>
        <taxon>Spermatophyta</taxon>
        <taxon>Magnoliopsida</taxon>
        <taxon>eudicotyledons</taxon>
        <taxon>Gunneridae</taxon>
        <taxon>Pentapetalae</taxon>
        <taxon>asterids</taxon>
        <taxon>lamiids</taxon>
        <taxon>Lamiales</taxon>
        <taxon>Pedaliaceae</taxon>
        <taxon>Sesamum</taxon>
    </lineage>
</organism>
<evidence type="ECO:0000256" key="7">
    <source>
        <dbReference type="ARBA" id="ARBA00012460"/>
    </source>
</evidence>
<comment type="function">
    <text evidence="2">This protein plays a role in synthesis of starch. It catalyzes the synthesis of the activated glycosyl donor, ADP-glucose from Glc-1-P and ATP.</text>
</comment>
<keyword evidence="9" id="KW-0021">Allosteric enzyme</keyword>
<keyword evidence="14" id="KW-0750">Starch biosynthesis</keyword>
<feature type="domain" description="Nucleotidyl transferase" evidence="18">
    <location>
        <begin position="95"/>
        <end position="355"/>
    </location>
</feature>
<dbReference type="PROSITE" id="PS00808">
    <property type="entry name" value="ADP_GLC_PYROPHOSPH_1"/>
    <property type="match status" value="1"/>
</dbReference>
<evidence type="ECO:0000256" key="4">
    <source>
        <dbReference type="ARBA" id="ARBA00004727"/>
    </source>
</evidence>
<dbReference type="FunFam" id="3.90.550.10:FF:000030">
    <property type="entry name" value="Glucose-1-phosphate adenylyltransferase"/>
    <property type="match status" value="1"/>
</dbReference>
<evidence type="ECO:0000256" key="1">
    <source>
        <dbReference type="ARBA" id="ARBA00000956"/>
    </source>
</evidence>
<dbReference type="PROSITE" id="PS00809">
    <property type="entry name" value="ADP_GLC_PYROPHOSPH_2"/>
    <property type="match status" value="1"/>
</dbReference>
<keyword evidence="11 19" id="KW-0548">Nucleotidyltransferase</keyword>
<dbReference type="EMBL" id="JACGWJ010000009">
    <property type="protein sequence ID" value="KAL0399607.1"/>
    <property type="molecule type" value="Genomic_DNA"/>
</dbReference>
<evidence type="ECO:0000313" key="19">
    <source>
        <dbReference type="EMBL" id="KAL0399607.1"/>
    </source>
</evidence>
<dbReference type="InterPro" id="IPR029044">
    <property type="entry name" value="Nucleotide-diphossugar_trans"/>
</dbReference>
<evidence type="ECO:0000256" key="12">
    <source>
        <dbReference type="ARBA" id="ARBA00022741"/>
    </source>
</evidence>
<evidence type="ECO:0000256" key="17">
    <source>
        <dbReference type="ARBA" id="ARBA00032494"/>
    </source>
</evidence>
<dbReference type="Gene3D" id="2.160.10.10">
    <property type="entry name" value="Hexapeptide repeat proteins"/>
    <property type="match status" value="1"/>
</dbReference>
<comment type="subcellular location">
    <subcellularLocation>
        <location evidence="3">Plastid</location>
        <location evidence="3">Chloroplast</location>
    </subcellularLocation>
</comment>
<evidence type="ECO:0000256" key="3">
    <source>
        <dbReference type="ARBA" id="ARBA00004229"/>
    </source>
</evidence>
<dbReference type="SUPFAM" id="SSF53448">
    <property type="entry name" value="Nucleotide-diphospho-sugar transferases"/>
    <property type="match status" value="1"/>
</dbReference>
<name>A0AAW2T5H0_SESRA</name>
<dbReference type="InterPro" id="IPR005836">
    <property type="entry name" value="ADP_Glu_pyroP_CS"/>
</dbReference>
<accession>A0AAW2T5H0</accession>
<evidence type="ECO:0000256" key="11">
    <source>
        <dbReference type="ARBA" id="ARBA00022695"/>
    </source>
</evidence>
<dbReference type="GO" id="GO:0008878">
    <property type="term" value="F:glucose-1-phosphate adenylyltransferase activity"/>
    <property type="evidence" value="ECO:0007669"/>
    <property type="project" value="UniProtKB-EC"/>
</dbReference>
<comment type="catalytic activity">
    <reaction evidence="1">
        <text>alpha-D-glucose 1-phosphate + ATP + H(+) = ADP-alpha-D-glucose + diphosphate</text>
        <dbReference type="Rhea" id="RHEA:12120"/>
        <dbReference type="ChEBI" id="CHEBI:15378"/>
        <dbReference type="ChEBI" id="CHEBI:30616"/>
        <dbReference type="ChEBI" id="CHEBI:33019"/>
        <dbReference type="ChEBI" id="CHEBI:57498"/>
        <dbReference type="ChEBI" id="CHEBI:58601"/>
        <dbReference type="EC" id="2.7.7.27"/>
    </reaction>
</comment>
<dbReference type="FunFam" id="2.160.10.10:FF:000010">
    <property type="entry name" value="Glucose-1-phosphate adenylyltransferase"/>
    <property type="match status" value="1"/>
</dbReference>
<proteinExistence type="inferred from homology"/>
<dbReference type="GO" id="GO:0019252">
    <property type="term" value="P:starch biosynthetic process"/>
    <property type="evidence" value="ECO:0007669"/>
    <property type="project" value="UniProtKB-KW"/>
</dbReference>
<dbReference type="Pfam" id="PF25247">
    <property type="entry name" value="LbH_GLGC"/>
    <property type="match status" value="1"/>
</dbReference>
<keyword evidence="8" id="KW-0934">Plastid</keyword>
<evidence type="ECO:0000256" key="16">
    <source>
        <dbReference type="ARBA" id="ARBA00030817"/>
    </source>
</evidence>
<dbReference type="GO" id="GO:0005978">
    <property type="term" value="P:glycogen biosynthetic process"/>
    <property type="evidence" value="ECO:0007669"/>
    <property type="project" value="InterPro"/>
</dbReference>
<evidence type="ECO:0000256" key="13">
    <source>
        <dbReference type="ARBA" id="ARBA00022840"/>
    </source>
</evidence>
<evidence type="ECO:0000256" key="2">
    <source>
        <dbReference type="ARBA" id="ARBA00002231"/>
    </source>
</evidence>
<dbReference type="GO" id="GO:0009507">
    <property type="term" value="C:chloroplast"/>
    <property type="evidence" value="ECO:0007669"/>
    <property type="project" value="UniProtKB-SubCell"/>
</dbReference>
<comment type="subunit">
    <text evidence="6">Heterotetramer.</text>
</comment>
<comment type="similarity">
    <text evidence="5">Belongs to the bacterial/plant glucose-1-phosphate adenylyltransferase family.</text>
</comment>
<gene>
    <name evidence="19" type="ORF">Sradi_2304000</name>
</gene>
<dbReference type="CDD" id="cd02508">
    <property type="entry name" value="ADP_Glucose_PP"/>
    <property type="match status" value="1"/>
</dbReference>
<evidence type="ECO:0000256" key="14">
    <source>
        <dbReference type="ARBA" id="ARBA00022922"/>
    </source>
</evidence>
<dbReference type="Pfam" id="PF00483">
    <property type="entry name" value="NTP_transferase"/>
    <property type="match status" value="1"/>
</dbReference>
<dbReference type="GO" id="GO:0005524">
    <property type="term" value="F:ATP binding"/>
    <property type="evidence" value="ECO:0007669"/>
    <property type="project" value="UniProtKB-KW"/>
</dbReference>
<comment type="pathway">
    <text evidence="4">Glycan biosynthesis; starch biosynthesis.</text>
</comment>
<dbReference type="Gene3D" id="3.90.550.10">
    <property type="entry name" value="Spore Coat Polysaccharide Biosynthesis Protein SpsA, Chain A"/>
    <property type="match status" value="1"/>
</dbReference>
<keyword evidence="13" id="KW-0067">ATP-binding</keyword>
<dbReference type="InterPro" id="IPR011004">
    <property type="entry name" value="Trimer_LpxA-like_sf"/>
</dbReference>
<evidence type="ECO:0000256" key="5">
    <source>
        <dbReference type="ARBA" id="ARBA00010443"/>
    </source>
</evidence>
<reference evidence="19" key="1">
    <citation type="submission" date="2020-06" db="EMBL/GenBank/DDBJ databases">
        <authorList>
            <person name="Li T."/>
            <person name="Hu X."/>
            <person name="Zhang T."/>
            <person name="Song X."/>
            <person name="Zhang H."/>
            <person name="Dai N."/>
            <person name="Sheng W."/>
            <person name="Hou X."/>
            <person name="Wei L."/>
        </authorList>
    </citation>
    <scope>NUCLEOTIDE SEQUENCE</scope>
    <source>
        <strain evidence="19">G02</strain>
        <tissue evidence="19">Leaf</tissue>
    </source>
</reference>
<evidence type="ECO:0000256" key="9">
    <source>
        <dbReference type="ARBA" id="ARBA00022533"/>
    </source>
</evidence>
<sequence length="501" mass="54793">MAATAVLKLAPNAIAVVNHRGVEDVNSASFTRLSFAASNVAGESLKSSRQVRVRRQRSGGELESRSPVIVSPKAVSDSQNSQTCLDPDASRSVLGIILGGGAGTRLYPLTKKRAKPAVPLGANYRLIDIPVSNCLNSNISKIYVLTQFNSASLNRHLSRAYASNMAGYKNEGFVEVLAAQQSPENPNWFQGTADAVRQYLWLFEEHNILEFLILAGDHLYRMDYERFIQAHRETDADITVAALPMDEKRATAFGLMKIDEEGRIIEFAEKPKGEQLKAMKVDTTILGLDDKRAKEMPYIASMGIYVVSKDVMINLLRDKFPAANDFGSEVIPGATSMGLRVQAYLFDGYWEDIASMIDQLQSTPARYLPPSKMLDADVTDSVIGEGCVIKNCKIHHSVVGLRSCISEGAVIEDSLLMGADYYETDADRRFLAAKGGVPIGIGKNTHIRRAIIDKNARIGEDVKIVNTDNVQEAARETDGYFIKSGIVTVVKDALIPSGTVI</sequence>
<evidence type="ECO:0000256" key="6">
    <source>
        <dbReference type="ARBA" id="ARBA00011680"/>
    </source>
</evidence>
<keyword evidence="12" id="KW-0547">Nucleotide-binding</keyword>
<evidence type="ECO:0000256" key="10">
    <source>
        <dbReference type="ARBA" id="ARBA00022679"/>
    </source>
</evidence>
<dbReference type="AlphaFoldDB" id="A0AAW2T5H0"/>
<dbReference type="CDD" id="cd04651">
    <property type="entry name" value="LbH_G1P_AT_C"/>
    <property type="match status" value="1"/>
</dbReference>
<comment type="caution">
    <text evidence="19">The sequence shown here is derived from an EMBL/GenBank/DDBJ whole genome shotgun (WGS) entry which is preliminary data.</text>
</comment>
<dbReference type="PANTHER" id="PTHR43523:SF12">
    <property type="entry name" value="GLUCOSE-1-PHOSPHATE ADENYLYLTRANSFERASE LARGE SUBUNIT 1, CHLOROPLASTIC-RELATED"/>
    <property type="match status" value="1"/>
</dbReference>
<reference evidence="19" key="2">
    <citation type="journal article" date="2024" name="Plant">
        <title>Genomic evolution and insights into agronomic trait innovations of Sesamum species.</title>
        <authorList>
            <person name="Miao H."/>
            <person name="Wang L."/>
            <person name="Qu L."/>
            <person name="Liu H."/>
            <person name="Sun Y."/>
            <person name="Le M."/>
            <person name="Wang Q."/>
            <person name="Wei S."/>
            <person name="Zheng Y."/>
            <person name="Lin W."/>
            <person name="Duan Y."/>
            <person name="Cao H."/>
            <person name="Xiong S."/>
            <person name="Wang X."/>
            <person name="Wei L."/>
            <person name="Li C."/>
            <person name="Ma Q."/>
            <person name="Ju M."/>
            <person name="Zhao R."/>
            <person name="Li G."/>
            <person name="Mu C."/>
            <person name="Tian Q."/>
            <person name="Mei H."/>
            <person name="Zhang T."/>
            <person name="Gao T."/>
            <person name="Zhang H."/>
        </authorList>
    </citation>
    <scope>NUCLEOTIDE SEQUENCE</scope>
    <source>
        <strain evidence="19">G02</strain>
    </source>
</reference>